<dbReference type="HAMAP" id="MF_00386">
    <property type="entry name" value="UPF0161_YidD"/>
    <property type="match status" value="1"/>
</dbReference>
<dbReference type="PANTHER" id="PTHR33383:SF1">
    <property type="entry name" value="MEMBRANE PROTEIN INSERTION EFFICIENCY FACTOR-RELATED"/>
    <property type="match status" value="1"/>
</dbReference>
<organism evidence="2 3">
    <name type="scientific">Natronospira proteinivora</name>
    <dbReference type="NCBI Taxonomy" id="1807133"/>
    <lineage>
        <taxon>Bacteria</taxon>
        <taxon>Pseudomonadati</taxon>
        <taxon>Pseudomonadota</taxon>
        <taxon>Gammaproteobacteria</taxon>
        <taxon>Natronospirales</taxon>
        <taxon>Natronospiraceae</taxon>
        <taxon>Natronospira</taxon>
    </lineage>
</organism>
<comment type="function">
    <text evidence="1">Could be involved in insertion of integral membrane proteins into the membrane.</text>
</comment>
<dbReference type="RefSeq" id="WP_253449866.1">
    <property type="nucleotide sequence ID" value="NZ_JALJYF010000002.1"/>
</dbReference>
<dbReference type="InterPro" id="IPR002696">
    <property type="entry name" value="Membr_insert_effic_factor_YidD"/>
</dbReference>
<keyword evidence="1" id="KW-1003">Cell membrane</keyword>
<comment type="subcellular location">
    <subcellularLocation>
        <location evidence="1">Cell membrane</location>
        <topology evidence="1">Peripheral membrane protein</topology>
        <orientation evidence="1">Cytoplasmic side</orientation>
    </subcellularLocation>
</comment>
<protein>
    <recommendedName>
        <fullName evidence="1">Putative membrane protein insertion efficiency factor</fullName>
    </recommendedName>
</protein>
<keyword evidence="1" id="KW-0472">Membrane</keyword>
<reference evidence="2 3" key="1">
    <citation type="submission" date="2022-03" db="EMBL/GenBank/DDBJ databases">
        <title>Genomic Encyclopedia of Type Strains, Phase III (KMG-III): the genomes of soil and plant-associated and newly described type strains.</title>
        <authorList>
            <person name="Whitman W."/>
        </authorList>
    </citation>
    <scope>NUCLEOTIDE SEQUENCE [LARGE SCALE GENOMIC DNA]</scope>
    <source>
        <strain evidence="2 3">BSker1</strain>
    </source>
</reference>
<proteinExistence type="inferred from homology"/>
<dbReference type="Pfam" id="PF01809">
    <property type="entry name" value="YidD"/>
    <property type="match status" value="1"/>
</dbReference>
<dbReference type="Proteomes" id="UP001523550">
    <property type="component" value="Unassembled WGS sequence"/>
</dbReference>
<dbReference type="EMBL" id="JALJYF010000002">
    <property type="protein sequence ID" value="MCP1728196.1"/>
    <property type="molecule type" value="Genomic_DNA"/>
</dbReference>
<evidence type="ECO:0000256" key="1">
    <source>
        <dbReference type="HAMAP-Rule" id="MF_00386"/>
    </source>
</evidence>
<evidence type="ECO:0000313" key="2">
    <source>
        <dbReference type="EMBL" id="MCP1728196.1"/>
    </source>
</evidence>
<name>A0ABT1GA48_9GAMM</name>
<dbReference type="NCBIfam" id="TIGR00278">
    <property type="entry name" value="membrane protein insertion efficiency factor YidD"/>
    <property type="match status" value="1"/>
</dbReference>
<comment type="caution">
    <text evidence="2">The sequence shown here is derived from an EMBL/GenBank/DDBJ whole genome shotgun (WGS) entry which is preliminary data.</text>
</comment>
<dbReference type="PANTHER" id="PTHR33383">
    <property type="entry name" value="MEMBRANE PROTEIN INSERTION EFFICIENCY FACTOR-RELATED"/>
    <property type="match status" value="1"/>
</dbReference>
<accession>A0ABT1GA48</accession>
<dbReference type="SMART" id="SM01234">
    <property type="entry name" value="Haemolytic"/>
    <property type="match status" value="1"/>
</dbReference>
<evidence type="ECO:0000313" key="3">
    <source>
        <dbReference type="Proteomes" id="UP001523550"/>
    </source>
</evidence>
<gene>
    <name evidence="2" type="ORF">J2T60_002196</name>
</gene>
<sequence length="81" mass="9344">MRAFAIFLIRCYRALISPLFGQCCRFHPSCSEYAMEAVQSHGALKGVWLSLRRVLRCHPFSDGGYDPVPPVHHRCRHHRHG</sequence>
<comment type="similarity">
    <text evidence="1">Belongs to the UPF0161 family.</text>
</comment>
<keyword evidence="3" id="KW-1185">Reference proteome</keyword>